<dbReference type="OrthoDB" id="37296at10239"/>
<proteinExistence type="predicted"/>
<dbReference type="EMBL" id="KP881232">
    <property type="protein sequence ID" value="AKE44849.1"/>
    <property type="molecule type" value="Genomic_DNA"/>
</dbReference>
<evidence type="ECO:0000313" key="1">
    <source>
        <dbReference type="EMBL" id="AKE44849.1"/>
    </source>
</evidence>
<gene>
    <name evidence="1" type="ORF">Sm_phiM9_222</name>
</gene>
<dbReference type="KEGG" id="vg:26517901"/>
<dbReference type="RefSeq" id="YP_009189603.1">
    <property type="nucleotide sequence ID" value="NC_028676.1"/>
</dbReference>
<protein>
    <submittedName>
        <fullName evidence="1">Uncharacterized protein</fullName>
    </submittedName>
</protein>
<reference evidence="1 2" key="1">
    <citation type="journal article" date="2015" name="J. Virol.">
        <title>Sinorhizobium meliloti Phage ?M9 Defines a New Group of T4 Superfamily Phages with Unusual Genomic Features but a Common T=16 Capsid.</title>
        <authorList>
            <person name="Johnson M.C."/>
            <person name="Tatum K.B."/>
            <person name="Lynn J.S."/>
            <person name="Brewer T.E."/>
            <person name="Lu S."/>
            <person name="Washburn B.K."/>
            <person name="Stroupe M.E."/>
            <person name="Jones K.M."/>
        </authorList>
    </citation>
    <scope>NUCLEOTIDE SEQUENCE [LARGE SCALE GENOMIC DNA]</scope>
</reference>
<organism evidence="1 2">
    <name type="scientific">Sinorhizobium phage phiM9</name>
    <dbReference type="NCBI Taxonomy" id="1636182"/>
    <lineage>
        <taxon>Viruses</taxon>
        <taxon>Duplodnaviria</taxon>
        <taxon>Heunggongvirae</taxon>
        <taxon>Uroviricota</taxon>
        <taxon>Caudoviricetes</taxon>
        <taxon>Pootjesviridae</taxon>
        <taxon>Emnonavirus</taxon>
        <taxon>Emnonavirus phiM9</taxon>
    </lineage>
</organism>
<dbReference type="Proteomes" id="UP000033804">
    <property type="component" value="Segment"/>
</dbReference>
<name>A0A0F6TGQ9_9CAUD</name>
<dbReference type="GeneID" id="26517901"/>
<sequence length="107" mass="12662">MMYRFFDFFEHLVKTSEVRAKVDPRTFWYLPKGSKIEDFFELDRTDYTFINLKTTSLNQAKELLRGAKKVAILSYMDKKGSSILANEIRATADVIIEFCEHYSEDMR</sequence>
<keyword evidence="2" id="KW-1185">Reference proteome</keyword>
<reference evidence="2" key="2">
    <citation type="submission" date="2015-03" db="EMBL/GenBank/DDBJ databases">
        <title>The genome and structure of Sinorhizobium meliloti phage phiM9.</title>
        <authorList>
            <person name="Johnson M.C."/>
            <person name="Tatum K.B."/>
            <person name="Lynn J.S."/>
            <person name="Brewer T.E."/>
            <person name="Washburn B.K."/>
            <person name="Stroupe M.E."/>
            <person name="Jones K.M."/>
        </authorList>
    </citation>
    <scope>NUCLEOTIDE SEQUENCE [LARGE SCALE GENOMIC DNA]</scope>
</reference>
<evidence type="ECO:0000313" key="2">
    <source>
        <dbReference type="Proteomes" id="UP000033804"/>
    </source>
</evidence>
<accession>A0A0F6TGQ9</accession>